<dbReference type="RefSeq" id="WP_309489709.1">
    <property type="nucleotide sequence ID" value="NZ_JAENIG010000005.1"/>
</dbReference>
<accession>A0AAE2SC15</accession>
<feature type="compositionally biased region" description="Basic and acidic residues" evidence="1">
    <location>
        <begin position="81"/>
        <end position="94"/>
    </location>
</feature>
<dbReference type="Pfam" id="PF01541">
    <property type="entry name" value="GIY-YIG"/>
    <property type="match status" value="1"/>
</dbReference>
<dbReference type="InterPro" id="IPR000305">
    <property type="entry name" value="GIY-YIG_endonuc"/>
</dbReference>
<dbReference type="Proteomes" id="UP000634206">
    <property type="component" value="Unassembled WGS sequence"/>
</dbReference>
<comment type="caution">
    <text evidence="3">The sequence shown here is derived from an EMBL/GenBank/DDBJ whole genome shotgun (WGS) entry which is preliminary data.</text>
</comment>
<evidence type="ECO:0000256" key="1">
    <source>
        <dbReference type="SAM" id="MobiDB-lite"/>
    </source>
</evidence>
<dbReference type="Gene3D" id="3.40.1440.10">
    <property type="entry name" value="GIY-YIG endonuclease"/>
    <property type="match status" value="1"/>
</dbReference>
<reference evidence="3" key="1">
    <citation type="submission" date="2021-01" db="EMBL/GenBank/DDBJ databases">
        <title>Modified the classification status of verrucomicrobia.</title>
        <authorList>
            <person name="Feng X."/>
        </authorList>
    </citation>
    <scope>NUCLEOTIDE SEQUENCE</scope>
    <source>
        <strain evidence="3">5K15</strain>
    </source>
</reference>
<sequence length="94" mass="11290">MSTNLYQVYILKNRMNRRFVGKAEDAETELQAHNKGQYKGTKPFKPWQMEWYSEPLSRNDALRLEESLRKHKTNTQMLESITHKHDMGMDKKFK</sequence>
<feature type="region of interest" description="Disordered" evidence="1">
    <location>
        <begin position="71"/>
        <end position="94"/>
    </location>
</feature>
<evidence type="ECO:0000259" key="2">
    <source>
        <dbReference type="Pfam" id="PF01541"/>
    </source>
</evidence>
<name>A0AAE2SC15_9BACT</name>
<gene>
    <name evidence="3" type="ORF">JIN83_09010</name>
</gene>
<organism evidence="3 4">
    <name type="scientific">Oceaniferula flava</name>
    <dbReference type="NCBI Taxonomy" id="2800421"/>
    <lineage>
        <taxon>Bacteria</taxon>
        <taxon>Pseudomonadati</taxon>
        <taxon>Verrucomicrobiota</taxon>
        <taxon>Verrucomicrobiia</taxon>
        <taxon>Verrucomicrobiales</taxon>
        <taxon>Verrucomicrobiaceae</taxon>
        <taxon>Oceaniferula</taxon>
    </lineage>
</organism>
<dbReference type="AlphaFoldDB" id="A0AAE2SC15"/>
<dbReference type="InterPro" id="IPR035901">
    <property type="entry name" value="GIY-YIG_endonuc_sf"/>
</dbReference>
<evidence type="ECO:0000313" key="3">
    <source>
        <dbReference type="EMBL" id="MBK1855098.1"/>
    </source>
</evidence>
<protein>
    <submittedName>
        <fullName evidence="3">GIY-YIG nuclease family protein</fullName>
    </submittedName>
</protein>
<evidence type="ECO:0000313" key="4">
    <source>
        <dbReference type="Proteomes" id="UP000634206"/>
    </source>
</evidence>
<keyword evidence="4" id="KW-1185">Reference proteome</keyword>
<dbReference type="EMBL" id="JAENIG010000005">
    <property type="protein sequence ID" value="MBK1855098.1"/>
    <property type="molecule type" value="Genomic_DNA"/>
</dbReference>
<proteinExistence type="predicted"/>
<feature type="domain" description="GIY-YIG" evidence="2">
    <location>
        <begin position="6"/>
        <end position="73"/>
    </location>
</feature>